<accession>A0A6B9J4A3</accession>
<dbReference type="Proteomes" id="UP000433502">
    <property type="component" value="Segment"/>
</dbReference>
<proteinExistence type="predicted"/>
<dbReference type="EMBL" id="MN549361">
    <property type="protein sequence ID" value="QGZ14268.1"/>
    <property type="molecule type" value="Genomic_DNA"/>
</dbReference>
<organism evidence="1 2">
    <name type="scientific">Rhizobium phage RL2RES</name>
    <dbReference type="NCBI Taxonomy" id="103371"/>
    <lineage>
        <taxon>Viruses</taxon>
        <taxon>Duplodnaviria</taxon>
        <taxon>Heunggongvirae</taxon>
        <taxon>Uroviricota</taxon>
        <taxon>Caudoviricetes</taxon>
        <taxon>Pootjesviridae</taxon>
        <taxon>Innesvirus</taxon>
        <taxon>Innesvirus RL2RES</taxon>
    </lineage>
</organism>
<keyword evidence="2" id="KW-1185">Reference proteome</keyword>
<gene>
    <name evidence="1" type="ORF">RL2RES_082</name>
</gene>
<name>A0A6B9J4A3_9CAUD</name>
<evidence type="ECO:0000313" key="1">
    <source>
        <dbReference type="EMBL" id="QGZ14268.1"/>
    </source>
</evidence>
<sequence length="95" mass="10276">MNEELNIESVEDVFVVKDGKLSIRDGIDASFATKFLVDKVNESARNQNAESMKDLLLKATVAAVASIDKVLEGYKAIIAEIQTSVAEQTASSNNN</sequence>
<reference evidence="1 2" key="1">
    <citation type="submission" date="2019-10" db="EMBL/GenBank/DDBJ databases">
        <title>Complete genome sequence of bacteriophage vB_RLeM_RL2RES.</title>
        <authorList>
            <person name="Gunathilake D."/>
            <person name="Bhat S."/>
            <person name="Yost C.K."/>
            <person name="Hynes M.F."/>
        </authorList>
    </citation>
    <scope>NUCLEOTIDE SEQUENCE [LARGE SCALE GENOMIC DNA]</scope>
</reference>
<protein>
    <submittedName>
        <fullName evidence="1">Uncharacterized protein</fullName>
    </submittedName>
</protein>
<evidence type="ECO:0000313" key="2">
    <source>
        <dbReference type="Proteomes" id="UP000433502"/>
    </source>
</evidence>